<dbReference type="EMBL" id="CP033512">
    <property type="protein sequence ID" value="QHG89614.1"/>
    <property type="molecule type" value="Genomic_DNA"/>
</dbReference>
<evidence type="ECO:0000313" key="2">
    <source>
        <dbReference type="Proteomes" id="UP000464283"/>
    </source>
</evidence>
<organism evidence="1 2">
    <name type="scientific">Malacoplasma iowae 695</name>
    <dbReference type="NCBI Taxonomy" id="1048830"/>
    <lineage>
        <taxon>Bacteria</taxon>
        <taxon>Bacillati</taxon>
        <taxon>Mycoplasmatota</taxon>
        <taxon>Mycoplasmoidales</taxon>
        <taxon>Mycoplasmoidaceae</taxon>
        <taxon>Malacoplasma</taxon>
    </lineage>
</organism>
<evidence type="ECO:0000313" key="1">
    <source>
        <dbReference type="EMBL" id="QHG89614.1"/>
    </source>
</evidence>
<accession>A0A6P1LDD1</accession>
<proteinExistence type="predicted"/>
<dbReference type="InterPro" id="IPR019268">
    <property type="entry name" value="DUF2278"/>
</dbReference>
<dbReference type="GeneID" id="96866894"/>
<reference evidence="2" key="1">
    <citation type="submission" date="2018-11" db="EMBL/GenBank/DDBJ databases">
        <title>The first complete genome sequence of Mycoplasma iowae strain 695.</title>
        <authorList>
            <person name="Ghanem M."/>
            <person name="El-Gazzar M."/>
        </authorList>
    </citation>
    <scope>NUCLEOTIDE SEQUENCE [LARGE SCALE GENOMIC DNA]</scope>
    <source>
        <strain evidence="2">695</strain>
    </source>
</reference>
<dbReference type="KEGG" id="miw:EER00_01710"/>
<dbReference type="RefSeq" id="WP_129692639.1">
    <property type="nucleotide sequence ID" value="NZ_CP033512.2"/>
</dbReference>
<dbReference type="Pfam" id="PF10042">
    <property type="entry name" value="DUF2278"/>
    <property type="match status" value="1"/>
</dbReference>
<dbReference type="AlphaFoldDB" id="A0A6P1LDD1"/>
<dbReference type="Proteomes" id="UP000464283">
    <property type="component" value="Chromosome"/>
</dbReference>
<gene>
    <name evidence="1" type="ORF">EER00_01710</name>
</gene>
<name>A0A6P1LDD1_MALIO</name>
<protein>
    <submittedName>
        <fullName evidence="1">YukJ family protein</fullName>
    </submittedName>
</protein>
<sequence length="218" mass="25488">MLDNYGIIKGKIKSFETELNMLTEDERRKKGPHYNMILDVNGKDYHVNINIFSNNPQSPDLKIYCPTHPIDDLKNKRPLNKAMKLQSGAYKNIKKNISIDYIRNKMFDLNKLKVFVNEQFVEQLYLYFLLDHNLKIAKEKNLDITVWCQLYENIDEMNNVKLGIHDVHMNQGNKNNRDNGIYNDGLLMISENKEIKFVCFIAFSGQCLCTDKNGNCKN</sequence>